<feature type="compositionally biased region" description="Polar residues" evidence="1">
    <location>
        <begin position="11"/>
        <end position="22"/>
    </location>
</feature>
<dbReference type="GeneID" id="10027499"/>
<dbReference type="HOGENOM" id="CLU_1210542_0_0_1"/>
<evidence type="ECO:0000313" key="3">
    <source>
        <dbReference type="Proteomes" id="UP000002669"/>
    </source>
</evidence>
<dbReference type="OMA" id="VEKFIMH"/>
<evidence type="ECO:0000313" key="2">
    <source>
        <dbReference type="EMBL" id="EFR01820.1"/>
    </source>
</evidence>
<dbReference type="OrthoDB" id="4172851at2759"/>
<feature type="region of interest" description="Disordered" evidence="1">
    <location>
        <begin position="1"/>
        <end position="60"/>
    </location>
</feature>
<sequence length="226" mass="24611">MPGDKDLVMSRTASSTSIQASELSGPVPMPVPITQAKSESPAPDAAPEPKSTEAGGTGDAEDAVGAEMFSMHPRSVYVVVSEPKDMSEKFHWGIIIARSQKEGILYHRVFDGSQWELQIEENKNIPADQAVILLLRVGDVPEVSPQWITAIQECITAVNIPRTTMGAVTCRTFVLAVAYELGNGGFISLYPNWNTVKGIEREAYQFARHAGNLGRRLVVASQWSEL</sequence>
<dbReference type="Proteomes" id="UP000002669">
    <property type="component" value="Unassembled WGS sequence"/>
</dbReference>
<dbReference type="AlphaFoldDB" id="E4UX20"/>
<name>E4UX20_ARTGP</name>
<gene>
    <name evidence="2" type="ORF">MGYG_04820</name>
</gene>
<accession>E4UX20</accession>
<dbReference type="VEuPathDB" id="FungiDB:MGYG_04820"/>
<dbReference type="RefSeq" id="XP_003172231.1">
    <property type="nucleotide sequence ID" value="XM_003172183.1"/>
</dbReference>
<dbReference type="InParanoid" id="E4UX20"/>
<proteinExistence type="predicted"/>
<keyword evidence="3" id="KW-1185">Reference proteome</keyword>
<protein>
    <submittedName>
        <fullName evidence="2">Uncharacterized protein</fullName>
    </submittedName>
</protein>
<feature type="compositionally biased region" description="Low complexity" evidence="1">
    <location>
        <begin position="36"/>
        <end position="49"/>
    </location>
</feature>
<organism evidence="3">
    <name type="scientific">Arthroderma gypseum (strain ATCC MYA-4604 / CBS 118893)</name>
    <name type="common">Microsporum gypseum</name>
    <dbReference type="NCBI Taxonomy" id="535722"/>
    <lineage>
        <taxon>Eukaryota</taxon>
        <taxon>Fungi</taxon>
        <taxon>Dikarya</taxon>
        <taxon>Ascomycota</taxon>
        <taxon>Pezizomycotina</taxon>
        <taxon>Eurotiomycetes</taxon>
        <taxon>Eurotiomycetidae</taxon>
        <taxon>Onygenales</taxon>
        <taxon>Arthrodermataceae</taxon>
        <taxon>Nannizzia</taxon>
    </lineage>
</organism>
<reference evidence="3" key="1">
    <citation type="journal article" date="2012" name="MBio">
        <title>Comparative genome analysis of Trichophyton rubrum and related dermatophytes reveals candidate genes involved in infection.</title>
        <authorList>
            <person name="Martinez D.A."/>
            <person name="Oliver B.G."/>
            <person name="Graeser Y."/>
            <person name="Goldberg J.M."/>
            <person name="Li W."/>
            <person name="Martinez-Rossi N.M."/>
            <person name="Monod M."/>
            <person name="Shelest E."/>
            <person name="Barton R.C."/>
            <person name="Birch E."/>
            <person name="Brakhage A.A."/>
            <person name="Chen Z."/>
            <person name="Gurr S.J."/>
            <person name="Heiman D."/>
            <person name="Heitman J."/>
            <person name="Kosti I."/>
            <person name="Rossi A."/>
            <person name="Saif S."/>
            <person name="Samalova M."/>
            <person name="Saunders C.W."/>
            <person name="Shea T."/>
            <person name="Summerbell R.C."/>
            <person name="Xu J."/>
            <person name="Young S."/>
            <person name="Zeng Q."/>
            <person name="Birren B.W."/>
            <person name="Cuomo C.A."/>
            <person name="White T.C."/>
        </authorList>
    </citation>
    <scope>NUCLEOTIDE SEQUENCE [LARGE SCALE GENOMIC DNA]</scope>
    <source>
        <strain evidence="3">ATCC MYA-4604 / CBS 118893</strain>
    </source>
</reference>
<evidence type="ECO:0000256" key="1">
    <source>
        <dbReference type="SAM" id="MobiDB-lite"/>
    </source>
</evidence>
<dbReference type="eggNOG" id="ENOG502TE4Y">
    <property type="taxonomic scope" value="Eukaryota"/>
</dbReference>
<dbReference type="EMBL" id="DS989825">
    <property type="protein sequence ID" value="EFR01820.1"/>
    <property type="molecule type" value="Genomic_DNA"/>
</dbReference>